<comment type="caution">
    <text evidence="15">The sequence shown here is derived from an EMBL/GenBank/DDBJ whole genome shotgun (WGS) entry which is preliminary data.</text>
</comment>
<dbReference type="InterPro" id="IPR003439">
    <property type="entry name" value="ABC_transporter-like_ATP-bd"/>
</dbReference>
<gene>
    <name evidence="15" type="ORF">FPL11_04400</name>
</gene>
<evidence type="ECO:0000256" key="4">
    <source>
        <dbReference type="ARBA" id="ARBA00022692"/>
    </source>
</evidence>
<keyword evidence="7" id="KW-0653">Protein transport</keyword>
<dbReference type="AlphaFoldDB" id="A0A557RJK3"/>
<dbReference type="GO" id="GO:0015031">
    <property type="term" value="P:protein transport"/>
    <property type="evidence" value="ECO:0007669"/>
    <property type="project" value="UniProtKB-KW"/>
</dbReference>
<dbReference type="InterPro" id="IPR036640">
    <property type="entry name" value="ABC1_TM_sf"/>
</dbReference>
<dbReference type="GO" id="GO:0005524">
    <property type="term" value="F:ATP binding"/>
    <property type="evidence" value="ECO:0007669"/>
    <property type="project" value="UniProtKB-KW"/>
</dbReference>
<feature type="domain" description="Peptidase C39" evidence="14">
    <location>
        <begin position="21"/>
        <end position="140"/>
    </location>
</feature>
<evidence type="ECO:0000256" key="7">
    <source>
        <dbReference type="ARBA" id="ARBA00022927"/>
    </source>
</evidence>
<sequence>MATSATRKASNWRVRTPTILQMEAVECGAAALAILLGYYGRFVPLERLRILCGVSRDGSKASNVVRAARGFGMEARGRRWQPEAVRAHGRPCIVFWQFNHFVVVEGFRGERVYLNDPATGPRVVTIDEFDAGFTGVALEMAPGEGFERGGRVRGIREAVRERLPGSWGSVAFLVLVGLALVIPGLLVPVFSKVFVDHVLVGGLEAWVAPLIALMAATLVVMAMLYWLQLQALLRLRSKLSISNSARFLWHVLHLPLGFHNQRSAGEIANRITLNDSVADALANDLARSLLAIMTVVFYTGLMVFFDPVLTVVAMLIAALNLVTLRAVARRRKDGNQRLLMDEGRLIGTSMSGLQAIESLKATGSEGDFFARWAGQHARVLNARQALGAANGVLLSAPPFLMALNAALILSLGGLRVMEGALTIGGLVAFQALSTAFIQPVNDLVDSAGRIQKMSGDMRRLDDVFDYPCSPGRDDDGDAASTRSQPSEDWPIRLAGHLELCDVTFGYSLHEAPLLEGFNLSLEPGRRVALVGHSGCGKSTIARLVMGLYSPWSGQILLDGRPRNAWPRAVLANSLAMVDQDVAVFDGSIRDNLTLWDDTLPEAQMVSASHDALIHEVVAARPHGYESPLREGGSNFSGGQLQRLEIARALVNDPTILVLDEATSALDPLTEADVERNLRRRGCAALVVAHRLSTIRDCDEIIVLEAGRVVERGTHEGLLARKGAYAELVGTM</sequence>
<evidence type="ECO:0000313" key="15">
    <source>
        <dbReference type="EMBL" id="TVO65332.1"/>
    </source>
</evidence>
<evidence type="ECO:0000259" key="14">
    <source>
        <dbReference type="PROSITE" id="PS50990"/>
    </source>
</evidence>
<dbReference type="GO" id="GO:0140359">
    <property type="term" value="F:ABC-type transporter activity"/>
    <property type="evidence" value="ECO:0007669"/>
    <property type="project" value="InterPro"/>
</dbReference>
<dbReference type="PROSITE" id="PS00211">
    <property type="entry name" value="ABC_TRANSPORTER_1"/>
    <property type="match status" value="1"/>
</dbReference>
<evidence type="ECO:0000256" key="8">
    <source>
        <dbReference type="ARBA" id="ARBA00022989"/>
    </source>
</evidence>
<dbReference type="Proteomes" id="UP000316688">
    <property type="component" value="Unassembled WGS sequence"/>
</dbReference>
<dbReference type="InterPro" id="IPR003593">
    <property type="entry name" value="AAA+_ATPase"/>
</dbReference>
<accession>A0A557RJK3</accession>
<evidence type="ECO:0000256" key="5">
    <source>
        <dbReference type="ARBA" id="ARBA00022741"/>
    </source>
</evidence>
<evidence type="ECO:0000259" key="12">
    <source>
        <dbReference type="PROSITE" id="PS50893"/>
    </source>
</evidence>
<dbReference type="SMART" id="SM00382">
    <property type="entry name" value="AAA"/>
    <property type="match status" value="1"/>
</dbReference>
<dbReference type="Pfam" id="PF00664">
    <property type="entry name" value="ABC_membrane"/>
    <property type="match status" value="1"/>
</dbReference>
<feature type="transmembrane region" description="Helical" evidence="11">
    <location>
        <begin position="311"/>
        <end position="328"/>
    </location>
</feature>
<evidence type="ECO:0000259" key="13">
    <source>
        <dbReference type="PROSITE" id="PS50929"/>
    </source>
</evidence>
<keyword evidence="2" id="KW-0813">Transport</keyword>
<evidence type="ECO:0000313" key="16">
    <source>
        <dbReference type="Proteomes" id="UP000316688"/>
    </source>
</evidence>
<dbReference type="Gene3D" id="3.40.50.300">
    <property type="entry name" value="P-loop containing nucleotide triphosphate hydrolases"/>
    <property type="match status" value="1"/>
</dbReference>
<feature type="domain" description="ABC transporter" evidence="12">
    <location>
        <begin position="497"/>
        <end position="730"/>
    </location>
</feature>
<dbReference type="GO" id="GO:0006508">
    <property type="term" value="P:proteolysis"/>
    <property type="evidence" value="ECO:0007669"/>
    <property type="project" value="InterPro"/>
</dbReference>
<reference evidence="15 16" key="1">
    <citation type="submission" date="2019-07" db="EMBL/GenBank/DDBJ databases">
        <title>Reclasification of Spiribacter aquaticus.</title>
        <authorList>
            <person name="Leon M.J."/>
            <person name="Sanchez-Porro C."/>
            <person name="Ventosa A."/>
        </authorList>
    </citation>
    <scope>NUCLEOTIDE SEQUENCE [LARGE SCALE GENOMIC DNA]</scope>
    <source>
        <strain evidence="15 16">SP30</strain>
    </source>
</reference>
<dbReference type="GO" id="GO:0008233">
    <property type="term" value="F:peptidase activity"/>
    <property type="evidence" value="ECO:0007669"/>
    <property type="project" value="InterPro"/>
</dbReference>
<dbReference type="InterPro" id="IPR039421">
    <property type="entry name" value="Type_1_exporter"/>
</dbReference>
<evidence type="ECO:0000256" key="9">
    <source>
        <dbReference type="ARBA" id="ARBA00023136"/>
    </source>
</evidence>
<name>A0A557RJK3_9GAMM</name>
<evidence type="ECO:0000256" key="10">
    <source>
        <dbReference type="ARBA" id="ARBA00043264"/>
    </source>
</evidence>
<dbReference type="PANTHER" id="PTHR24221">
    <property type="entry name" value="ATP-BINDING CASSETTE SUB-FAMILY B"/>
    <property type="match status" value="1"/>
</dbReference>
<feature type="transmembrane region" description="Helical" evidence="11">
    <location>
        <begin position="285"/>
        <end position="305"/>
    </location>
</feature>
<keyword evidence="10" id="KW-0080">Bacteriocin transport</keyword>
<keyword evidence="16" id="KW-1185">Reference proteome</keyword>
<keyword evidence="4 11" id="KW-0812">Transmembrane</keyword>
<dbReference type="InterPro" id="IPR017871">
    <property type="entry name" value="ABC_transporter-like_CS"/>
</dbReference>
<keyword evidence="5" id="KW-0547">Nucleotide-binding</keyword>
<keyword evidence="3" id="KW-1003">Cell membrane</keyword>
<feature type="domain" description="ABC transmembrane type-1" evidence="13">
    <location>
        <begin position="171"/>
        <end position="452"/>
    </location>
</feature>
<dbReference type="FunFam" id="3.40.50.300:FF:000299">
    <property type="entry name" value="ABC transporter ATP-binding protein/permease"/>
    <property type="match status" value="1"/>
</dbReference>
<keyword evidence="6" id="KW-0067">ATP-binding</keyword>
<dbReference type="PROSITE" id="PS50893">
    <property type="entry name" value="ABC_TRANSPORTER_2"/>
    <property type="match status" value="1"/>
</dbReference>
<dbReference type="InterPro" id="IPR011527">
    <property type="entry name" value="ABC1_TM_dom"/>
</dbReference>
<evidence type="ECO:0000256" key="3">
    <source>
        <dbReference type="ARBA" id="ARBA00022475"/>
    </source>
</evidence>
<dbReference type="SUPFAM" id="SSF52540">
    <property type="entry name" value="P-loop containing nucleoside triphosphate hydrolases"/>
    <property type="match status" value="1"/>
</dbReference>
<dbReference type="PANTHER" id="PTHR24221:SF654">
    <property type="entry name" value="ATP-BINDING CASSETTE SUB-FAMILY B MEMBER 6"/>
    <property type="match status" value="1"/>
</dbReference>
<dbReference type="RefSeq" id="WP_144347585.1">
    <property type="nucleotide sequence ID" value="NZ_VMKP01000002.1"/>
</dbReference>
<dbReference type="GO" id="GO:0016887">
    <property type="term" value="F:ATP hydrolysis activity"/>
    <property type="evidence" value="ECO:0007669"/>
    <property type="project" value="InterPro"/>
</dbReference>
<dbReference type="GO" id="GO:0005886">
    <property type="term" value="C:plasma membrane"/>
    <property type="evidence" value="ECO:0007669"/>
    <property type="project" value="UniProtKB-SubCell"/>
</dbReference>
<feature type="transmembrane region" description="Helical" evidence="11">
    <location>
        <begin position="166"/>
        <end position="186"/>
    </location>
</feature>
<evidence type="ECO:0000256" key="11">
    <source>
        <dbReference type="SAM" id="Phobius"/>
    </source>
</evidence>
<keyword evidence="9 11" id="KW-0472">Membrane</keyword>
<dbReference type="InterPro" id="IPR005074">
    <property type="entry name" value="Peptidase_C39"/>
</dbReference>
<dbReference type="Gene3D" id="3.90.70.10">
    <property type="entry name" value="Cysteine proteinases"/>
    <property type="match status" value="1"/>
</dbReference>
<comment type="subcellular location">
    <subcellularLocation>
        <location evidence="1">Cell membrane</location>
        <topology evidence="1">Multi-pass membrane protein</topology>
    </subcellularLocation>
</comment>
<dbReference type="Pfam" id="PF03412">
    <property type="entry name" value="Peptidase_C39"/>
    <property type="match status" value="1"/>
</dbReference>
<protein>
    <submittedName>
        <fullName evidence="15">NHLP family bacteriocin export ABC transporter peptidase/permease/ATPase subunit</fullName>
    </submittedName>
</protein>
<dbReference type="NCBIfam" id="TIGR03796">
    <property type="entry name" value="NHLM_micro_ABC1"/>
    <property type="match status" value="1"/>
</dbReference>
<dbReference type="InterPro" id="IPR027417">
    <property type="entry name" value="P-loop_NTPase"/>
</dbReference>
<dbReference type="GO" id="GO:0034040">
    <property type="term" value="F:ATPase-coupled lipid transmembrane transporter activity"/>
    <property type="evidence" value="ECO:0007669"/>
    <property type="project" value="TreeGrafter"/>
</dbReference>
<evidence type="ECO:0000256" key="6">
    <source>
        <dbReference type="ARBA" id="ARBA00022840"/>
    </source>
</evidence>
<dbReference type="InterPro" id="IPR022514">
    <property type="entry name" value="NHPM_micro_ABC1"/>
</dbReference>
<dbReference type="CDD" id="cd18569">
    <property type="entry name" value="ABC_6TM_NHLM_bacteriocin"/>
    <property type="match status" value="1"/>
</dbReference>
<dbReference type="EMBL" id="VMKP01000002">
    <property type="protein sequence ID" value="TVO65332.1"/>
    <property type="molecule type" value="Genomic_DNA"/>
</dbReference>
<proteinExistence type="predicted"/>
<dbReference type="Gene3D" id="1.20.1560.10">
    <property type="entry name" value="ABC transporter type 1, transmembrane domain"/>
    <property type="match status" value="1"/>
</dbReference>
<dbReference type="SUPFAM" id="SSF90123">
    <property type="entry name" value="ABC transporter transmembrane region"/>
    <property type="match status" value="1"/>
</dbReference>
<keyword evidence="8 11" id="KW-1133">Transmembrane helix</keyword>
<dbReference type="GO" id="GO:0043213">
    <property type="term" value="P:bacteriocin transport"/>
    <property type="evidence" value="ECO:0007669"/>
    <property type="project" value="UniProtKB-KW"/>
</dbReference>
<evidence type="ECO:0000256" key="2">
    <source>
        <dbReference type="ARBA" id="ARBA00022448"/>
    </source>
</evidence>
<feature type="transmembrane region" description="Helical" evidence="11">
    <location>
        <begin position="206"/>
        <end position="227"/>
    </location>
</feature>
<dbReference type="PROSITE" id="PS50990">
    <property type="entry name" value="PEPTIDASE_C39"/>
    <property type="match status" value="1"/>
</dbReference>
<organism evidence="15 16">
    <name type="scientific">Spiribacter aquaticus</name>
    <dbReference type="NCBI Taxonomy" id="1935996"/>
    <lineage>
        <taxon>Bacteria</taxon>
        <taxon>Pseudomonadati</taxon>
        <taxon>Pseudomonadota</taxon>
        <taxon>Gammaproteobacteria</taxon>
        <taxon>Chromatiales</taxon>
        <taxon>Ectothiorhodospiraceae</taxon>
        <taxon>Spiribacter</taxon>
    </lineage>
</organism>
<evidence type="ECO:0000256" key="1">
    <source>
        <dbReference type="ARBA" id="ARBA00004651"/>
    </source>
</evidence>
<dbReference type="PROSITE" id="PS50929">
    <property type="entry name" value="ABC_TM1F"/>
    <property type="match status" value="1"/>
</dbReference>
<dbReference type="Pfam" id="PF00005">
    <property type="entry name" value="ABC_tran"/>
    <property type="match status" value="1"/>
</dbReference>